<dbReference type="Proteomes" id="UP000245629">
    <property type="component" value="Chromosome 1"/>
</dbReference>
<feature type="domain" description="N-end rule aminoacyl transferase C-terminal" evidence="6">
    <location>
        <begin position="110"/>
        <end position="232"/>
    </location>
</feature>
<keyword evidence="8" id="KW-1185">Reference proteome</keyword>
<dbReference type="PIRSF" id="PIRSF037208">
    <property type="entry name" value="ATE_pro_prd"/>
    <property type="match status" value="1"/>
</dbReference>
<dbReference type="GO" id="GO:0071596">
    <property type="term" value="P:ubiquitin-dependent protein catabolic process via the N-end rule pathway"/>
    <property type="evidence" value="ECO:0007669"/>
    <property type="project" value="InterPro"/>
</dbReference>
<dbReference type="NCBIfam" id="NF002346">
    <property type="entry name" value="PRK01305.2-3"/>
    <property type="match status" value="1"/>
</dbReference>
<dbReference type="InterPro" id="IPR030700">
    <property type="entry name" value="N-end_Aminoacyl_Trfase"/>
</dbReference>
<protein>
    <recommendedName>
        <fullName evidence="4">Aspartate/glutamate leucyltransferase</fullName>
        <ecNumber evidence="4">2.3.2.29</ecNumber>
    </recommendedName>
</protein>
<keyword evidence="1 4" id="KW-0963">Cytoplasm</keyword>
<dbReference type="InterPro" id="IPR017138">
    <property type="entry name" value="Asp_Glu_LeuTrfase"/>
</dbReference>
<feature type="domain" description="N-end aminoacyl transferase N-terminal" evidence="5">
    <location>
        <begin position="21"/>
        <end position="90"/>
    </location>
</feature>
<dbReference type="KEGG" id="azz:DEW08_00155"/>
<evidence type="ECO:0000256" key="3">
    <source>
        <dbReference type="ARBA" id="ARBA00023315"/>
    </source>
</evidence>
<evidence type="ECO:0000256" key="2">
    <source>
        <dbReference type="ARBA" id="ARBA00022679"/>
    </source>
</evidence>
<dbReference type="NCBIfam" id="NF002342">
    <property type="entry name" value="PRK01305.1-3"/>
    <property type="match status" value="1"/>
</dbReference>
<dbReference type="Pfam" id="PF04377">
    <property type="entry name" value="ATE_C"/>
    <property type="match status" value="1"/>
</dbReference>
<dbReference type="InterPro" id="IPR007471">
    <property type="entry name" value="N-end_Aminoacyl_Trfase_N"/>
</dbReference>
<sequence length="270" mass="30639">MSVIQPPQRPLQQFFRSGPMPCPYLPGRVERKLFTRLIGPYAAEVNSTLSRAGFRRSHDIVYRPVCPNCHACVPVRVPVAEFEPTRSQKRVLKLNQDVRLTERPAYATAEQYRLFAGYQASRHGDSDMARMAMGDFAAMVDEGRADTGLLEARDATGRLIGCMLIDRLTDGFSAVYSFYDARQERRSLGTFMILGLIERARAEGLPHVYLGYWIEQSRKMAYKVRFQPLEALGRDGWYRMKADPAPDRHLGSSGKRHLYGILRSSFVSLA</sequence>
<name>A0A2S2CJZ9_9PROT</name>
<keyword evidence="2 4" id="KW-0808">Transferase</keyword>
<comment type="catalytic activity">
    <reaction evidence="4">
        <text>N-terminal L-glutamyl-[protein] + L-leucyl-tRNA(Leu) = N-terminal L-leucyl-L-glutamyl-[protein] + tRNA(Leu) + H(+)</text>
        <dbReference type="Rhea" id="RHEA:50412"/>
        <dbReference type="Rhea" id="RHEA-COMP:9613"/>
        <dbReference type="Rhea" id="RHEA-COMP:9622"/>
        <dbReference type="Rhea" id="RHEA-COMP:12664"/>
        <dbReference type="Rhea" id="RHEA-COMP:12668"/>
        <dbReference type="ChEBI" id="CHEBI:15378"/>
        <dbReference type="ChEBI" id="CHEBI:64721"/>
        <dbReference type="ChEBI" id="CHEBI:78442"/>
        <dbReference type="ChEBI" id="CHEBI:78494"/>
        <dbReference type="ChEBI" id="CHEBI:133041"/>
        <dbReference type="EC" id="2.3.2.29"/>
    </reaction>
</comment>
<dbReference type="SUPFAM" id="SSF55729">
    <property type="entry name" value="Acyl-CoA N-acyltransferases (Nat)"/>
    <property type="match status" value="1"/>
</dbReference>
<dbReference type="InterPro" id="IPR016181">
    <property type="entry name" value="Acyl_CoA_acyltransferase"/>
</dbReference>
<dbReference type="GO" id="GO:0004057">
    <property type="term" value="F:arginyl-tRNA--protein transferase activity"/>
    <property type="evidence" value="ECO:0007669"/>
    <property type="project" value="InterPro"/>
</dbReference>
<dbReference type="PANTHER" id="PTHR21367">
    <property type="entry name" value="ARGININE-TRNA-PROTEIN TRANSFERASE 1"/>
    <property type="match status" value="1"/>
</dbReference>
<dbReference type="AlphaFoldDB" id="A0A2S2CJZ9"/>
<evidence type="ECO:0000259" key="6">
    <source>
        <dbReference type="Pfam" id="PF04377"/>
    </source>
</evidence>
<gene>
    <name evidence="4" type="primary">bpt</name>
    <name evidence="7" type="ORF">DEW08_00155</name>
</gene>
<dbReference type="RefSeq" id="WP_109323518.1">
    <property type="nucleotide sequence ID" value="NZ_CP029352.1"/>
</dbReference>
<comment type="subcellular location">
    <subcellularLocation>
        <location evidence="4">Cytoplasm</location>
    </subcellularLocation>
</comment>
<evidence type="ECO:0000259" key="5">
    <source>
        <dbReference type="Pfam" id="PF04376"/>
    </source>
</evidence>
<organism evidence="7 8">
    <name type="scientific">Azospirillum thermophilum</name>
    <dbReference type="NCBI Taxonomy" id="2202148"/>
    <lineage>
        <taxon>Bacteria</taxon>
        <taxon>Pseudomonadati</taxon>
        <taxon>Pseudomonadota</taxon>
        <taxon>Alphaproteobacteria</taxon>
        <taxon>Rhodospirillales</taxon>
        <taxon>Azospirillaceae</taxon>
        <taxon>Azospirillum</taxon>
    </lineage>
</organism>
<evidence type="ECO:0000313" key="8">
    <source>
        <dbReference type="Proteomes" id="UP000245629"/>
    </source>
</evidence>
<evidence type="ECO:0000256" key="1">
    <source>
        <dbReference type="ARBA" id="ARBA00022490"/>
    </source>
</evidence>
<dbReference type="EMBL" id="CP029352">
    <property type="protein sequence ID" value="AWK84811.1"/>
    <property type="molecule type" value="Genomic_DNA"/>
</dbReference>
<dbReference type="InterPro" id="IPR007472">
    <property type="entry name" value="N-end_Aminoacyl_Trfase_C"/>
</dbReference>
<dbReference type="NCBIfam" id="NF002341">
    <property type="entry name" value="PRK01305.1-1"/>
    <property type="match status" value="1"/>
</dbReference>
<reference evidence="8" key="1">
    <citation type="submission" date="2018-05" db="EMBL/GenBank/DDBJ databases">
        <title>Azospirillum thermophila sp. nov., a novel isolated from hot spring.</title>
        <authorList>
            <person name="Zhao Z."/>
        </authorList>
    </citation>
    <scope>NUCLEOTIDE SEQUENCE [LARGE SCALE GENOMIC DNA]</scope>
    <source>
        <strain evidence="8">CFH 70021</strain>
    </source>
</reference>
<comment type="catalytic activity">
    <reaction evidence="4">
        <text>N-terminal L-aspartyl-[protein] + L-leucyl-tRNA(Leu) = N-terminal L-leucyl-L-aspartyl-[protein] + tRNA(Leu) + H(+)</text>
        <dbReference type="Rhea" id="RHEA:50420"/>
        <dbReference type="Rhea" id="RHEA-COMP:9613"/>
        <dbReference type="Rhea" id="RHEA-COMP:9622"/>
        <dbReference type="Rhea" id="RHEA-COMP:12669"/>
        <dbReference type="Rhea" id="RHEA-COMP:12674"/>
        <dbReference type="ChEBI" id="CHEBI:15378"/>
        <dbReference type="ChEBI" id="CHEBI:64720"/>
        <dbReference type="ChEBI" id="CHEBI:78442"/>
        <dbReference type="ChEBI" id="CHEBI:78494"/>
        <dbReference type="ChEBI" id="CHEBI:133042"/>
        <dbReference type="EC" id="2.3.2.29"/>
    </reaction>
</comment>
<comment type="similarity">
    <text evidence="4">Belongs to the R-transferase family. Bpt subfamily.</text>
</comment>
<dbReference type="OrthoDB" id="9782022at2"/>
<proteinExistence type="inferred from homology"/>
<accession>A0A2S2CJZ9</accession>
<dbReference type="GO" id="GO:0008914">
    <property type="term" value="F:leucyl-tRNA--protein transferase activity"/>
    <property type="evidence" value="ECO:0007669"/>
    <property type="project" value="UniProtKB-UniRule"/>
</dbReference>
<evidence type="ECO:0000313" key="7">
    <source>
        <dbReference type="EMBL" id="AWK84811.1"/>
    </source>
</evidence>
<dbReference type="PANTHER" id="PTHR21367:SF1">
    <property type="entry name" value="ARGINYL-TRNA--PROTEIN TRANSFERASE 1"/>
    <property type="match status" value="1"/>
</dbReference>
<comment type="function">
    <text evidence="4">Functions in the N-end rule pathway of protein degradation where it conjugates Leu from its aminoacyl-tRNA to the N-termini of proteins containing an N-terminal aspartate or glutamate.</text>
</comment>
<dbReference type="Pfam" id="PF04376">
    <property type="entry name" value="ATE_N"/>
    <property type="match status" value="1"/>
</dbReference>
<dbReference type="NCBIfam" id="NF002343">
    <property type="entry name" value="PRK01305.1-4"/>
    <property type="match status" value="1"/>
</dbReference>
<dbReference type="HAMAP" id="MF_00689">
    <property type="entry name" value="Bpt"/>
    <property type="match status" value="1"/>
</dbReference>
<evidence type="ECO:0000256" key="4">
    <source>
        <dbReference type="HAMAP-Rule" id="MF_00689"/>
    </source>
</evidence>
<dbReference type="EC" id="2.3.2.29" evidence="4"/>
<dbReference type="GO" id="GO:0005737">
    <property type="term" value="C:cytoplasm"/>
    <property type="evidence" value="ECO:0007669"/>
    <property type="project" value="UniProtKB-SubCell"/>
</dbReference>
<keyword evidence="3 4" id="KW-0012">Acyltransferase</keyword>